<gene>
    <name evidence="1" type="ORF">F3Y22_tig00110474pilonHSYRG00123</name>
</gene>
<evidence type="ECO:0000313" key="2">
    <source>
        <dbReference type="Proteomes" id="UP000436088"/>
    </source>
</evidence>
<protein>
    <submittedName>
        <fullName evidence="1">Uncharacterized protein</fullName>
    </submittedName>
</protein>
<dbReference type="Pfam" id="PF04578">
    <property type="entry name" value="DUF594"/>
    <property type="match status" value="1"/>
</dbReference>
<dbReference type="Proteomes" id="UP000436088">
    <property type="component" value="Unassembled WGS sequence"/>
</dbReference>
<evidence type="ECO:0000313" key="1">
    <source>
        <dbReference type="EMBL" id="KAE8703103.1"/>
    </source>
</evidence>
<proteinExistence type="predicted"/>
<comment type="caution">
    <text evidence="1">The sequence shown here is derived from an EMBL/GenBank/DDBJ whole genome shotgun (WGS) entry which is preliminary data.</text>
</comment>
<reference evidence="1" key="1">
    <citation type="submission" date="2019-09" db="EMBL/GenBank/DDBJ databases">
        <title>Draft genome information of white flower Hibiscus syriacus.</title>
        <authorList>
            <person name="Kim Y.-M."/>
        </authorList>
    </citation>
    <scope>NUCLEOTIDE SEQUENCE [LARGE SCALE GENOMIC DNA]</scope>
    <source>
        <strain evidence="1">YM2019G1</strain>
    </source>
</reference>
<dbReference type="InterPro" id="IPR007658">
    <property type="entry name" value="DUF594"/>
</dbReference>
<name>A0A6A3AH46_HIBSY</name>
<dbReference type="AlphaFoldDB" id="A0A6A3AH46"/>
<dbReference type="PANTHER" id="PTHR31325">
    <property type="entry name" value="OS01G0798800 PROTEIN-RELATED"/>
    <property type="match status" value="1"/>
</dbReference>
<dbReference type="EMBL" id="VEPZ02001002">
    <property type="protein sequence ID" value="KAE8703103.1"/>
    <property type="molecule type" value="Genomic_DNA"/>
</dbReference>
<sequence length="181" mass="21044">MISKFNLIKFCLRKQDGDTMWIKFLNMFSLELLKWSTIEVDFDHNLLIWHIAIQLIYHDDAKRLKESNSLGNIDKCTKISKGLSDYMMRGTIRAKVDEACYEFYGVETDSLEELKGDATKSVLFYGSLLAQQLQALEFEAKWDIVNKLWVELLAYAAAHCGWKEHGQQMRRGAELLTMFAF</sequence>
<organism evidence="1 2">
    <name type="scientific">Hibiscus syriacus</name>
    <name type="common">Rose of Sharon</name>
    <dbReference type="NCBI Taxonomy" id="106335"/>
    <lineage>
        <taxon>Eukaryota</taxon>
        <taxon>Viridiplantae</taxon>
        <taxon>Streptophyta</taxon>
        <taxon>Embryophyta</taxon>
        <taxon>Tracheophyta</taxon>
        <taxon>Spermatophyta</taxon>
        <taxon>Magnoliopsida</taxon>
        <taxon>eudicotyledons</taxon>
        <taxon>Gunneridae</taxon>
        <taxon>Pentapetalae</taxon>
        <taxon>rosids</taxon>
        <taxon>malvids</taxon>
        <taxon>Malvales</taxon>
        <taxon>Malvaceae</taxon>
        <taxon>Malvoideae</taxon>
        <taxon>Hibiscus</taxon>
    </lineage>
</organism>
<accession>A0A6A3AH46</accession>
<keyword evidence="2" id="KW-1185">Reference proteome</keyword>